<dbReference type="PROSITE" id="PS51311">
    <property type="entry name" value="SCGB"/>
    <property type="match status" value="1"/>
</dbReference>
<reference evidence="11" key="1">
    <citation type="submission" date="2025-08" db="UniProtKB">
        <authorList>
            <consortium name="RefSeq"/>
        </authorList>
    </citation>
    <scope>IDENTIFICATION</scope>
    <source>
        <tissue evidence="11">Whole blood</tissue>
    </source>
</reference>
<dbReference type="OrthoDB" id="9535440at2759"/>
<proteinExistence type="inferred from homology"/>
<dbReference type="GO" id="GO:0005615">
    <property type="term" value="C:extracellular space"/>
    <property type="evidence" value="ECO:0007669"/>
    <property type="project" value="TreeGrafter"/>
</dbReference>
<feature type="chain" id="PRO_5035478836" description="Uteroglobin" evidence="9">
    <location>
        <begin position="22"/>
        <end position="104"/>
    </location>
</feature>
<dbReference type="PRINTS" id="PR00486">
    <property type="entry name" value="UTEROGLOBIN"/>
</dbReference>
<dbReference type="PANTHER" id="PTHR11332">
    <property type="entry name" value="SECRETOGLOBIN FAMILY 1D"/>
    <property type="match status" value="1"/>
</dbReference>
<dbReference type="GO" id="GO:0007165">
    <property type="term" value="P:signal transduction"/>
    <property type="evidence" value="ECO:0007669"/>
    <property type="project" value="InterPro"/>
</dbReference>
<dbReference type="Pfam" id="PF01099">
    <property type="entry name" value="Uteroglobin"/>
    <property type="match status" value="1"/>
</dbReference>
<sequence>MRLSLSVLLVTLALYCYEANAITCPAFVLELKSFLFLEPASYKTLIKILCDPPQEVIQAKMEVKACTDQISSNKKLLIASTLSLTLVPPPFPYCSEKLESFTLG</sequence>
<keyword evidence="10" id="KW-1185">Reference proteome</keyword>
<gene>
    <name evidence="11" type="primary">LOC103678234</name>
</gene>
<keyword evidence="6" id="KW-1015">Disulfide bond</keyword>
<dbReference type="Proteomes" id="UP000261680">
    <property type="component" value="Unplaced"/>
</dbReference>
<evidence type="ECO:0000256" key="8">
    <source>
        <dbReference type="ARBA" id="ARBA00038364"/>
    </source>
</evidence>
<feature type="signal peptide" evidence="9">
    <location>
        <begin position="1"/>
        <end position="21"/>
    </location>
</feature>
<dbReference type="PANTHER" id="PTHR11332:SF6">
    <property type="entry name" value="SECRETOGLOBIN FAMILY 1D MEMBER 4"/>
    <property type="match status" value="1"/>
</dbReference>
<dbReference type="InterPro" id="IPR016126">
    <property type="entry name" value="Secretoglobin"/>
</dbReference>
<dbReference type="GO" id="GO:0019834">
    <property type="term" value="F:phospholipase A2 inhibitor activity"/>
    <property type="evidence" value="ECO:0007669"/>
    <property type="project" value="UniProtKB-KW"/>
</dbReference>
<evidence type="ECO:0000256" key="7">
    <source>
        <dbReference type="ARBA" id="ARBA00031712"/>
    </source>
</evidence>
<keyword evidence="3" id="KW-0964">Secreted</keyword>
<protein>
    <recommendedName>
        <fullName evidence="2">Uteroglobin</fullName>
    </recommendedName>
    <alternativeName>
        <fullName evidence="7">Secretoglobin family 1A member 1</fullName>
    </alternativeName>
</protein>
<evidence type="ECO:0000256" key="4">
    <source>
        <dbReference type="ARBA" id="ARBA00022729"/>
    </source>
</evidence>
<keyword evidence="5" id="KW-0593">Phospholipase A2 inhibitor</keyword>
<organism evidence="10 11">
    <name type="scientific">Ursus maritimus</name>
    <name type="common">Polar bear</name>
    <name type="synonym">Thalarctos maritimus</name>
    <dbReference type="NCBI Taxonomy" id="29073"/>
    <lineage>
        <taxon>Eukaryota</taxon>
        <taxon>Metazoa</taxon>
        <taxon>Chordata</taxon>
        <taxon>Craniata</taxon>
        <taxon>Vertebrata</taxon>
        <taxon>Euteleostomi</taxon>
        <taxon>Mammalia</taxon>
        <taxon>Eutheria</taxon>
        <taxon>Laurasiatheria</taxon>
        <taxon>Carnivora</taxon>
        <taxon>Caniformia</taxon>
        <taxon>Ursidae</taxon>
        <taxon>Ursus</taxon>
    </lineage>
</organism>
<accession>A0A8M1GGB4</accession>
<evidence type="ECO:0000313" key="11">
    <source>
        <dbReference type="RefSeq" id="XP_040494703.1"/>
    </source>
</evidence>
<comment type="subcellular location">
    <subcellularLocation>
        <location evidence="1">Secreted</location>
    </subcellularLocation>
</comment>
<comment type="similarity">
    <text evidence="8">Belongs to the secretoglobin family. Lipophilin subfamily.</text>
</comment>
<evidence type="ECO:0000256" key="9">
    <source>
        <dbReference type="SAM" id="SignalP"/>
    </source>
</evidence>
<evidence type="ECO:0000256" key="5">
    <source>
        <dbReference type="ARBA" id="ARBA00023005"/>
    </source>
</evidence>
<evidence type="ECO:0000256" key="2">
    <source>
        <dbReference type="ARBA" id="ARBA00020696"/>
    </source>
</evidence>
<dbReference type="RefSeq" id="XP_040494703.1">
    <property type="nucleotide sequence ID" value="XM_040638769.1"/>
</dbReference>
<evidence type="ECO:0000256" key="1">
    <source>
        <dbReference type="ARBA" id="ARBA00004613"/>
    </source>
</evidence>
<evidence type="ECO:0000256" key="3">
    <source>
        <dbReference type="ARBA" id="ARBA00022525"/>
    </source>
</evidence>
<keyword evidence="4 9" id="KW-0732">Signal</keyword>
<dbReference type="InterPro" id="IPR035960">
    <property type="entry name" value="Secretoglobin_sf"/>
</dbReference>
<dbReference type="InterPro" id="IPR000329">
    <property type="entry name" value="Uteroglobin"/>
</dbReference>
<name>A0A8M1GGB4_URSMA</name>
<evidence type="ECO:0000256" key="6">
    <source>
        <dbReference type="ARBA" id="ARBA00023157"/>
    </source>
</evidence>
<dbReference type="KEGG" id="umr:103678234"/>
<dbReference type="GeneID" id="103678234"/>
<dbReference type="SUPFAM" id="SSF48201">
    <property type="entry name" value="Uteroglobin-like"/>
    <property type="match status" value="1"/>
</dbReference>
<evidence type="ECO:0000313" key="10">
    <source>
        <dbReference type="Proteomes" id="UP000261680"/>
    </source>
</evidence>
<dbReference type="AlphaFoldDB" id="A0A8M1GGB4"/>